<dbReference type="GO" id="GO:0000716">
    <property type="term" value="P:transcription-coupled nucleotide-excision repair, DNA damage recognition"/>
    <property type="evidence" value="ECO:0007669"/>
    <property type="project" value="UniProtKB-UniRule"/>
</dbReference>
<dbReference type="Pfam" id="PF00271">
    <property type="entry name" value="Helicase_C"/>
    <property type="match status" value="1"/>
</dbReference>
<dbReference type="InterPro" id="IPR004576">
    <property type="entry name" value="Mfd"/>
</dbReference>
<comment type="similarity">
    <text evidence="10 13">In the N-terminal section; belongs to the UvrB family.</text>
</comment>
<dbReference type="EMBL" id="FMCW01000011">
    <property type="protein sequence ID" value="SCE87925.1"/>
    <property type="molecule type" value="Genomic_DNA"/>
</dbReference>
<evidence type="ECO:0000256" key="12">
    <source>
        <dbReference type="ARBA" id="ARBA00070128"/>
    </source>
</evidence>
<protein>
    <recommendedName>
        <fullName evidence="12 13">Transcription-repair-coupling factor</fullName>
        <shortName evidence="13">TRCF</shortName>
        <ecNumber evidence="13">3.6.4.-</ecNumber>
    </recommendedName>
</protein>
<evidence type="ECO:0000259" key="15">
    <source>
        <dbReference type="PROSITE" id="PS51194"/>
    </source>
</evidence>
<dbReference type="EC" id="3.6.4.-" evidence="13"/>
<keyword evidence="9 13" id="KW-0234">DNA repair</keyword>
<evidence type="ECO:0000256" key="2">
    <source>
        <dbReference type="ARBA" id="ARBA00022490"/>
    </source>
</evidence>
<dbReference type="InterPro" id="IPR036101">
    <property type="entry name" value="CarD-like/TRCF_RID_sf"/>
</dbReference>
<keyword evidence="7 13" id="KW-0067">ATP-binding</keyword>
<dbReference type="GO" id="GO:0005737">
    <property type="term" value="C:cytoplasm"/>
    <property type="evidence" value="ECO:0007669"/>
    <property type="project" value="UniProtKB-SubCell"/>
</dbReference>
<keyword evidence="3 13" id="KW-0547">Nucleotide-binding</keyword>
<feature type="domain" description="Helicase ATP-binding" evidence="14">
    <location>
        <begin position="709"/>
        <end position="870"/>
    </location>
</feature>
<dbReference type="Gene3D" id="3.40.50.11180">
    <property type="match status" value="1"/>
</dbReference>
<keyword evidence="2 13" id="KW-0963">Cytoplasm</keyword>
<dbReference type="Pfam" id="PF03461">
    <property type="entry name" value="TRCF"/>
    <property type="match status" value="1"/>
</dbReference>
<dbReference type="NCBIfam" id="TIGR00580">
    <property type="entry name" value="mfd"/>
    <property type="match status" value="1"/>
</dbReference>
<name>A0A1C4VVR8_9ACTN</name>
<dbReference type="SMART" id="SM00487">
    <property type="entry name" value="DEXDc"/>
    <property type="match status" value="1"/>
</dbReference>
<evidence type="ECO:0000256" key="8">
    <source>
        <dbReference type="ARBA" id="ARBA00023125"/>
    </source>
</evidence>
<dbReference type="FunFam" id="3.40.50.300:FF:000546">
    <property type="entry name" value="Transcription-repair-coupling factor"/>
    <property type="match status" value="1"/>
</dbReference>
<keyword evidence="4 13" id="KW-0227">DNA damage</keyword>
<dbReference type="Gene3D" id="3.90.1150.50">
    <property type="entry name" value="Transcription-repair-coupling factor, D7 domain"/>
    <property type="match status" value="1"/>
</dbReference>
<reference evidence="16 17" key="1">
    <citation type="submission" date="2016-06" db="EMBL/GenBank/DDBJ databases">
        <authorList>
            <person name="Kjaerup R.B."/>
            <person name="Dalgaard T.S."/>
            <person name="Juul-Madsen H.R."/>
        </authorList>
    </citation>
    <scope>NUCLEOTIDE SEQUENCE [LARGE SCALE GENOMIC DNA]</scope>
    <source>
        <strain evidence="16 17">DSM 45626</strain>
    </source>
</reference>
<evidence type="ECO:0000256" key="13">
    <source>
        <dbReference type="HAMAP-Rule" id="MF_00969"/>
    </source>
</evidence>
<evidence type="ECO:0000256" key="6">
    <source>
        <dbReference type="ARBA" id="ARBA00022806"/>
    </source>
</evidence>
<dbReference type="SMART" id="SM00982">
    <property type="entry name" value="TRCF"/>
    <property type="match status" value="1"/>
</dbReference>
<dbReference type="GO" id="GO:0003684">
    <property type="term" value="F:damaged DNA binding"/>
    <property type="evidence" value="ECO:0007669"/>
    <property type="project" value="InterPro"/>
</dbReference>
<evidence type="ECO:0000256" key="11">
    <source>
        <dbReference type="ARBA" id="ARBA00061399"/>
    </source>
</evidence>
<keyword evidence="6" id="KW-0347">Helicase</keyword>
<dbReference type="Pfam" id="PF17757">
    <property type="entry name" value="UvrB_inter"/>
    <property type="match status" value="1"/>
</dbReference>
<evidence type="ECO:0000259" key="14">
    <source>
        <dbReference type="PROSITE" id="PS51192"/>
    </source>
</evidence>
<feature type="domain" description="Helicase C-terminal" evidence="15">
    <location>
        <begin position="888"/>
        <end position="1045"/>
    </location>
</feature>
<comment type="similarity">
    <text evidence="11 13">In the C-terminal section; belongs to the helicase family. RecG subfamily.</text>
</comment>
<dbReference type="AlphaFoldDB" id="A0A1C4VVR8"/>
<dbReference type="InterPro" id="IPR003711">
    <property type="entry name" value="CarD-like/TRCF_RID"/>
</dbReference>
<evidence type="ECO:0000256" key="10">
    <source>
        <dbReference type="ARBA" id="ARBA00061104"/>
    </source>
</evidence>
<dbReference type="GO" id="GO:0016787">
    <property type="term" value="F:hydrolase activity"/>
    <property type="evidence" value="ECO:0007669"/>
    <property type="project" value="UniProtKB-KW"/>
</dbReference>
<dbReference type="InterPro" id="IPR014001">
    <property type="entry name" value="Helicase_ATP-bd"/>
</dbReference>
<dbReference type="InterPro" id="IPR027417">
    <property type="entry name" value="P-loop_NTPase"/>
</dbReference>
<dbReference type="Pfam" id="PF02559">
    <property type="entry name" value="CarD_TRCF_RID"/>
    <property type="match status" value="1"/>
</dbReference>
<dbReference type="InterPro" id="IPR037235">
    <property type="entry name" value="TRCF-like_C_D7"/>
</dbReference>
<sequence length="1252" mass="136743">MLSTPRPRRARGLRRVPSPCHWEVIRLLTGLFAAALADPGLARARDLARSGAAQVDGLDLTAPAALRPFAVAAVAADPGAADRGAAAEPAGGAGRPVLAVTATSREADDLASALGSLLPPEQVAVFPSWETLPHERLSPRSDTVGRRLAVLRRLAHPDAADAHGRTGPLRVVVAPVRSLLQPQLKGLGDLEPVRLAAGDEADLEEVARRLTDMAYARVDLVTKRGEFAVRGGILDVFPPTDEHPSRVEFWGDEVEEIRTFAVADQRTIEAAGLLWAPPCRELLLTPAVRRRAAALAAEHPELAEILDKLAEGIPVEGMESLTPALLGGESLELLLDCMPAGTHVLLCDPERIRTRAHDLVRTSEEFLQASWAAAAVGGQAPVDLGAAAFKTLADVRAHARALRRPWWTLAPFGLADADAAAPARQPWEDAPAEVDVTPDDAIAVTLAAQPAPLYHGETDRVAEDLKRWAGDGWSVALVFEGHGPAQRAVEVIRDAGLGARFVEQVPAAPAPGEVLVTCGGLTGGFVAEAAKFVLLTGNDVTGGRGTSTRDMRKMPSRRRNTIDPLELKAGDHVVHEQHGIGRYVELVQRTVNGASREYLVIEYAASKRGQPGDRLFVPTDQLDQLSRYVGGEQPTLHKMGGADWQKSKARARKAVKEIAAQLIQLYAARKASKGHAFAPDSPWQRELEDAFPWQETPDQLAAIEEVKRDMEQTVPMDRLICGDVGYGKTEIAVRAAFKAVQDGKQVAVLVPTTLLVQQHYNTFAERMSQFPVQIRQLSRFQTPKESERTLEMVGDGTVDIVIGTHRLLQTATRFKSLGLVIVDEEQRFGVEHKEHLKTLRASVDVLSMSATPIPRTLEMAITGIREMSTIATPPEERHPVLTFVGAHDERQVAASIHRELLRDGQVFYLHNRVESIEKAARKIRELVPEARVAVAHGQLGEEALEKVMVGFWEKEFDVLVCTTIVESGIDIPNANTLIVERADLLGLAQLHQIRGRVGRGRERAYAYFLYPPEKPLTEHAHERLATIAQHTELGAGMYVAMKDLEIRGAGNLLGGEQSGHIEGVGFDLYVRMVGEAVQAFKGERPEEETDVKIDLPVDAHLPHDYVGVERLRLEMYRKLAEARDADRLREVVAEMTDRYGEPPAPVQNLVAVARFRLLARRYGLTDVSMQGKHLRFGPLPLPDSKQLRLKRYHPDSVYKSALDQVSVPRPSTRRIGGEPLRDQALLEWCAQLLKDVLGDPAPVAQPAGAGAR</sequence>
<accession>A0A1C4VVR8</accession>
<dbReference type="GO" id="GO:0005524">
    <property type="term" value="F:ATP binding"/>
    <property type="evidence" value="ECO:0007669"/>
    <property type="project" value="UniProtKB-UniRule"/>
</dbReference>
<dbReference type="Gene3D" id="2.40.10.170">
    <property type="match status" value="1"/>
</dbReference>
<dbReference type="InterPro" id="IPR001650">
    <property type="entry name" value="Helicase_C-like"/>
</dbReference>
<dbReference type="PROSITE" id="PS51192">
    <property type="entry name" value="HELICASE_ATP_BIND_1"/>
    <property type="match status" value="1"/>
</dbReference>
<gene>
    <name evidence="13" type="primary">mfd</name>
    <name evidence="16" type="ORF">GA0070558_111125</name>
</gene>
<dbReference type="Pfam" id="PF00270">
    <property type="entry name" value="DEAD"/>
    <property type="match status" value="1"/>
</dbReference>
<dbReference type="PANTHER" id="PTHR47964:SF1">
    <property type="entry name" value="ATP-DEPENDENT DNA HELICASE HOMOLOG RECG, CHLOROPLASTIC"/>
    <property type="match status" value="1"/>
</dbReference>
<comment type="function">
    <text evidence="13">Couples transcription and DNA repair by recognizing RNA polymerase (RNAP) stalled at DNA lesions. Mediates ATP-dependent release of RNAP and its truncated transcript from the DNA, and recruitment of nucleotide excision repair machinery to the damaged site.</text>
</comment>
<dbReference type="PROSITE" id="PS51194">
    <property type="entry name" value="HELICASE_CTER"/>
    <property type="match status" value="1"/>
</dbReference>
<organism evidence="16 17">
    <name type="scientific">Micromonospora haikouensis</name>
    <dbReference type="NCBI Taxonomy" id="686309"/>
    <lineage>
        <taxon>Bacteria</taxon>
        <taxon>Bacillati</taxon>
        <taxon>Actinomycetota</taxon>
        <taxon>Actinomycetes</taxon>
        <taxon>Micromonosporales</taxon>
        <taxon>Micromonosporaceae</taxon>
        <taxon>Micromonospora</taxon>
    </lineage>
</organism>
<evidence type="ECO:0000313" key="16">
    <source>
        <dbReference type="EMBL" id="SCE87925.1"/>
    </source>
</evidence>
<evidence type="ECO:0000256" key="3">
    <source>
        <dbReference type="ARBA" id="ARBA00022741"/>
    </source>
</evidence>
<keyword evidence="5 13" id="KW-0378">Hydrolase</keyword>
<evidence type="ECO:0000256" key="5">
    <source>
        <dbReference type="ARBA" id="ARBA00022801"/>
    </source>
</evidence>
<proteinExistence type="inferred from homology"/>
<dbReference type="SUPFAM" id="SSF52540">
    <property type="entry name" value="P-loop containing nucleoside triphosphate hydrolases"/>
    <property type="match status" value="4"/>
</dbReference>
<dbReference type="SMART" id="SM01058">
    <property type="entry name" value="CarD_TRCF"/>
    <property type="match status" value="1"/>
</dbReference>
<dbReference type="PANTHER" id="PTHR47964">
    <property type="entry name" value="ATP-DEPENDENT DNA HELICASE HOMOLOG RECG, CHLOROPLASTIC"/>
    <property type="match status" value="1"/>
</dbReference>
<evidence type="ECO:0000256" key="9">
    <source>
        <dbReference type="ARBA" id="ARBA00023204"/>
    </source>
</evidence>
<dbReference type="SUPFAM" id="SSF143517">
    <property type="entry name" value="TRCF domain-like"/>
    <property type="match status" value="1"/>
</dbReference>
<dbReference type="GO" id="GO:0003678">
    <property type="term" value="F:DNA helicase activity"/>
    <property type="evidence" value="ECO:0007669"/>
    <property type="project" value="TreeGrafter"/>
</dbReference>
<dbReference type="InterPro" id="IPR041471">
    <property type="entry name" value="UvrB_inter"/>
</dbReference>
<dbReference type="InterPro" id="IPR011545">
    <property type="entry name" value="DEAD/DEAH_box_helicase_dom"/>
</dbReference>
<dbReference type="InterPro" id="IPR047112">
    <property type="entry name" value="RecG/Mfd"/>
</dbReference>
<evidence type="ECO:0000256" key="1">
    <source>
        <dbReference type="ARBA" id="ARBA00004496"/>
    </source>
</evidence>
<comment type="subcellular location">
    <subcellularLocation>
        <location evidence="1 13">Cytoplasm</location>
    </subcellularLocation>
</comment>
<dbReference type="FunFam" id="3.40.50.300:FF:000300">
    <property type="entry name" value="Transcription-repair-coupling factor"/>
    <property type="match status" value="1"/>
</dbReference>
<dbReference type="HAMAP" id="MF_00969">
    <property type="entry name" value="TRCF"/>
    <property type="match status" value="1"/>
</dbReference>
<dbReference type="SMART" id="SM00490">
    <property type="entry name" value="HELICc"/>
    <property type="match status" value="1"/>
</dbReference>
<keyword evidence="8 13" id="KW-0238">DNA-binding</keyword>
<evidence type="ECO:0000256" key="7">
    <source>
        <dbReference type="ARBA" id="ARBA00022840"/>
    </source>
</evidence>
<dbReference type="SUPFAM" id="SSF141259">
    <property type="entry name" value="CarD-like"/>
    <property type="match status" value="1"/>
</dbReference>
<dbReference type="Gene3D" id="3.40.50.300">
    <property type="entry name" value="P-loop containing nucleotide triphosphate hydrolases"/>
    <property type="match status" value="2"/>
</dbReference>
<evidence type="ECO:0000256" key="4">
    <source>
        <dbReference type="ARBA" id="ARBA00022763"/>
    </source>
</evidence>
<dbReference type="Proteomes" id="UP000199375">
    <property type="component" value="Unassembled WGS sequence"/>
</dbReference>
<dbReference type="InterPro" id="IPR005118">
    <property type="entry name" value="TRCF_C"/>
</dbReference>
<dbReference type="GO" id="GO:0006355">
    <property type="term" value="P:regulation of DNA-templated transcription"/>
    <property type="evidence" value="ECO:0007669"/>
    <property type="project" value="UniProtKB-UniRule"/>
</dbReference>
<dbReference type="CDD" id="cd17991">
    <property type="entry name" value="DEXHc_TRCF"/>
    <property type="match status" value="1"/>
</dbReference>
<evidence type="ECO:0000313" key="17">
    <source>
        <dbReference type="Proteomes" id="UP000199375"/>
    </source>
</evidence>
<dbReference type="Gene3D" id="3.30.2060.10">
    <property type="entry name" value="Penicillin-binding protein 1b domain"/>
    <property type="match status" value="1"/>
</dbReference>